<feature type="region of interest" description="Disordered" evidence="1">
    <location>
        <begin position="1"/>
        <end position="27"/>
    </location>
</feature>
<comment type="caution">
    <text evidence="2">The sequence shown here is derived from an EMBL/GenBank/DDBJ whole genome shotgun (WGS) entry which is preliminary data.</text>
</comment>
<sequence>MSIGRVQRSNAAKSNSHQFHSPLPANDRSVMRLPSVFKEGSSVIVMENASNASLMVGERVLQAWSDPATLIARYDLGDKLMTILATNLKTNR</sequence>
<name>A0A4Y2TT12_ARAVE</name>
<protein>
    <submittedName>
        <fullName evidence="2">Uncharacterized protein</fullName>
    </submittedName>
</protein>
<dbReference type="AlphaFoldDB" id="A0A4Y2TT12"/>
<proteinExistence type="predicted"/>
<evidence type="ECO:0000256" key="1">
    <source>
        <dbReference type="SAM" id="MobiDB-lite"/>
    </source>
</evidence>
<reference evidence="2 3" key="1">
    <citation type="journal article" date="2019" name="Sci. Rep.">
        <title>Orb-weaving spider Araneus ventricosus genome elucidates the spidroin gene catalogue.</title>
        <authorList>
            <person name="Kono N."/>
            <person name="Nakamura H."/>
            <person name="Ohtoshi R."/>
            <person name="Moran D.A.P."/>
            <person name="Shinohara A."/>
            <person name="Yoshida Y."/>
            <person name="Fujiwara M."/>
            <person name="Mori M."/>
            <person name="Tomita M."/>
            <person name="Arakawa K."/>
        </authorList>
    </citation>
    <scope>NUCLEOTIDE SEQUENCE [LARGE SCALE GENOMIC DNA]</scope>
</reference>
<evidence type="ECO:0000313" key="2">
    <source>
        <dbReference type="EMBL" id="GBO02286.1"/>
    </source>
</evidence>
<evidence type="ECO:0000313" key="3">
    <source>
        <dbReference type="Proteomes" id="UP000499080"/>
    </source>
</evidence>
<gene>
    <name evidence="2" type="ORF">AVEN_53142_1</name>
</gene>
<keyword evidence="3" id="KW-1185">Reference proteome</keyword>
<dbReference type="Proteomes" id="UP000499080">
    <property type="component" value="Unassembled WGS sequence"/>
</dbReference>
<organism evidence="2 3">
    <name type="scientific">Araneus ventricosus</name>
    <name type="common">Orbweaver spider</name>
    <name type="synonym">Epeira ventricosa</name>
    <dbReference type="NCBI Taxonomy" id="182803"/>
    <lineage>
        <taxon>Eukaryota</taxon>
        <taxon>Metazoa</taxon>
        <taxon>Ecdysozoa</taxon>
        <taxon>Arthropoda</taxon>
        <taxon>Chelicerata</taxon>
        <taxon>Arachnida</taxon>
        <taxon>Araneae</taxon>
        <taxon>Araneomorphae</taxon>
        <taxon>Entelegynae</taxon>
        <taxon>Araneoidea</taxon>
        <taxon>Araneidae</taxon>
        <taxon>Araneus</taxon>
    </lineage>
</organism>
<dbReference type="EMBL" id="BGPR01030053">
    <property type="protein sequence ID" value="GBO02286.1"/>
    <property type="molecule type" value="Genomic_DNA"/>
</dbReference>
<feature type="compositionally biased region" description="Polar residues" evidence="1">
    <location>
        <begin position="7"/>
        <end position="19"/>
    </location>
</feature>
<accession>A0A4Y2TT12</accession>